<keyword evidence="4" id="KW-0964">Secreted</keyword>
<dbReference type="Gene3D" id="3.90.70.10">
    <property type="entry name" value="Cysteine proteinases"/>
    <property type="match status" value="1"/>
</dbReference>
<evidence type="ECO:0000256" key="4">
    <source>
        <dbReference type="ARBA" id="ARBA00022525"/>
    </source>
</evidence>
<sequence>MEYKKCALLLILTIFLLSISAAYAMDSGHAESKDEILADNPKTFTQLSLDINASANTFDIHSDYAFSSESDDSYVIIDKNNFTINGNNHVIDGNDKSRIFFISGGNITINDLLFINANFTQGGAIYSLGNITLNNVTFISNTANRGGSVYIDFGELNCFDCKFIDGNSSYGSAIYSSNSNTNIENSYFTSKYLDTRGSVYSRYGNLSIKDSIFTDISSNRLASVYALYGDLFIDNCLFTNITSKNAAAIFSQNCRVFVNNSRFSNLKSNISAAAMGLNEFKECEIENCTFVNLTSHNNAGAIFAEAEDENKSAAIKNSEFVDCSSGFGGAIVYLEGILSITDSKFVNNTAEYYGGAIYTSFVNLNIINSSLTGNRGENYTVLYFDNGKLFIVNSTLTDNKALNSSEPVYALYLNDAVAKIENSTIDNGEFNIYGNFVKSYESLNNALDEGSVSIDNQNYIYYVENTGVVLNLTNNLLISEEYPSRFDLREMDLDTPVKYQGMMGSCWVFSVIESLESALLRATGLEYDFSENNVQDLEIKYYPTGSTTSTEGGYELWSLNHALSGYGVVPENEDIYDELGKVSRYLESENRIHLQDAYFVMPNSTDYINNLKKGIFNFGAVTIDYKSAQNAPYFNVNTSAHYINESISASHQLQ</sequence>
<comment type="subcellular location">
    <subcellularLocation>
        <location evidence="1">Cell envelope</location>
    </subcellularLocation>
    <subcellularLocation>
        <location evidence="2">Cell outer membrane</location>
    </subcellularLocation>
    <subcellularLocation>
        <location evidence="3">Secreted</location>
    </subcellularLocation>
</comment>
<dbReference type="InterPro" id="IPR003368">
    <property type="entry name" value="POMP_repeat"/>
</dbReference>
<dbReference type="InterPro" id="IPR000668">
    <property type="entry name" value="Peptidase_C1A_C"/>
</dbReference>
<protein>
    <recommendedName>
        <fullName evidence="8">Peptidase C1A papain C-terminal domain-containing protein</fullName>
    </recommendedName>
</protein>
<dbReference type="Pfam" id="PF00112">
    <property type="entry name" value="Peptidase_C1"/>
    <property type="match status" value="1"/>
</dbReference>
<evidence type="ECO:0000256" key="5">
    <source>
        <dbReference type="ARBA" id="ARBA00022729"/>
    </source>
</evidence>
<dbReference type="SUPFAM" id="SSF51126">
    <property type="entry name" value="Pectin lyase-like"/>
    <property type="match status" value="2"/>
</dbReference>
<keyword evidence="7" id="KW-0998">Cell outer membrane</keyword>
<dbReference type="Proteomes" id="UP000762703">
    <property type="component" value="Unassembled WGS sequence"/>
</dbReference>
<organism evidence="9 10">
    <name type="scientific">Methanobrevibacter millerae</name>
    <dbReference type="NCBI Taxonomy" id="230361"/>
    <lineage>
        <taxon>Archaea</taxon>
        <taxon>Methanobacteriati</taxon>
        <taxon>Methanobacteriota</taxon>
        <taxon>Methanomada group</taxon>
        <taxon>Methanobacteria</taxon>
        <taxon>Methanobacteriales</taxon>
        <taxon>Methanobacteriaceae</taxon>
        <taxon>Methanobrevibacter</taxon>
    </lineage>
</organism>
<dbReference type="PANTHER" id="PTHR11319">
    <property type="entry name" value="G PROTEIN-COUPLED RECEPTOR-RELATED"/>
    <property type="match status" value="1"/>
</dbReference>
<accession>A0A8T3V9C0</accession>
<feature type="domain" description="Peptidase C1A papain C-terminal" evidence="8">
    <location>
        <begin position="482"/>
        <end position="644"/>
    </location>
</feature>
<dbReference type="InterPro" id="IPR038765">
    <property type="entry name" value="Papain-like_cys_pep_sf"/>
</dbReference>
<dbReference type="PROSITE" id="PS00139">
    <property type="entry name" value="THIOL_PROTEASE_CYS"/>
    <property type="match status" value="1"/>
</dbReference>
<evidence type="ECO:0000313" key="10">
    <source>
        <dbReference type="Proteomes" id="UP000762703"/>
    </source>
</evidence>
<dbReference type="InterPro" id="IPR011050">
    <property type="entry name" value="Pectin_lyase_fold/virulence"/>
</dbReference>
<dbReference type="GO" id="GO:0005576">
    <property type="term" value="C:extracellular region"/>
    <property type="evidence" value="ECO:0007669"/>
    <property type="project" value="UniProtKB-SubCell"/>
</dbReference>
<dbReference type="PANTHER" id="PTHR11319:SF35">
    <property type="entry name" value="OUTER MEMBRANE PROTEIN PMPC-RELATED"/>
    <property type="match status" value="1"/>
</dbReference>
<dbReference type="GO" id="GO:0006508">
    <property type="term" value="P:proteolysis"/>
    <property type="evidence" value="ECO:0007669"/>
    <property type="project" value="InterPro"/>
</dbReference>
<comment type="caution">
    <text evidence="9">The sequence shown here is derived from an EMBL/GenBank/DDBJ whole genome shotgun (WGS) entry which is preliminary data.</text>
</comment>
<dbReference type="GO" id="GO:0008234">
    <property type="term" value="F:cysteine-type peptidase activity"/>
    <property type="evidence" value="ECO:0007669"/>
    <property type="project" value="InterPro"/>
</dbReference>
<evidence type="ECO:0000313" key="9">
    <source>
        <dbReference type="EMBL" id="MBE6504678.1"/>
    </source>
</evidence>
<reference evidence="9" key="1">
    <citation type="submission" date="2019-04" db="EMBL/GenBank/DDBJ databases">
        <title>Evolution of Biomass-Degrading Anaerobic Consortia Revealed by Metagenomics.</title>
        <authorList>
            <person name="Peng X."/>
        </authorList>
    </citation>
    <scope>NUCLEOTIDE SEQUENCE</scope>
    <source>
        <strain evidence="9">SIG12</strain>
    </source>
</reference>
<dbReference type="Pfam" id="PF02415">
    <property type="entry name" value="Chlam_PMP"/>
    <property type="match status" value="1"/>
</dbReference>
<evidence type="ECO:0000256" key="1">
    <source>
        <dbReference type="ARBA" id="ARBA00004196"/>
    </source>
</evidence>
<evidence type="ECO:0000259" key="8">
    <source>
        <dbReference type="SMART" id="SM00645"/>
    </source>
</evidence>
<evidence type="ECO:0000256" key="7">
    <source>
        <dbReference type="ARBA" id="ARBA00023237"/>
    </source>
</evidence>
<dbReference type="EMBL" id="SUTE01000022">
    <property type="protein sequence ID" value="MBE6504678.1"/>
    <property type="molecule type" value="Genomic_DNA"/>
</dbReference>
<dbReference type="NCBIfam" id="TIGR01376">
    <property type="entry name" value="POMP_repeat"/>
    <property type="match status" value="1"/>
</dbReference>
<keyword evidence="5" id="KW-0732">Signal</keyword>
<gene>
    <name evidence="9" type="ORF">E7Z73_02885</name>
</gene>
<dbReference type="AlphaFoldDB" id="A0A8T3V9C0"/>
<dbReference type="InterPro" id="IPR000169">
    <property type="entry name" value="Pept_cys_AS"/>
</dbReference>
<keyword evidence="6" id="KW-0472">Membrane</keyword>
<evidence type="ECO:0000256" key="2">
    <source>
        <dbReference type="ARBA" id="ARBA00004442"/>
    </source>
</evidence>
<evidence type="ECO:0000256" key="3">
    <source>
        <dbReference type="ARBA" id="ARBA00004613"/>
    </source>
</evidence>
<name>A0A8T3V9C0_9EURY</name>
<proteinExistence type="predicted"/>
<dbReference type="SUPFAM" id="SSF54001">
    <property type="entry name" value="Cysteine proteinases"/>
    <property type="match status" value="1"/>
</dbReference>
<evidence type="ECO:0000256" key="6">
    <source>
        <dbReference type="ARBA" id="ARBA00023136"/>
    </source>
</evidence>
<dbReference type="SMART" id="SM00645">
    <property type="entry name" value="Pept_C1"/>
    <property type="match status" value="1"/>
</dbReference>
<dbReference type="RefSeq" id="WP_303736322.1">
    <property type="nucleotide sequence ID" value="NZ_SUTE01000022.1"/>
</dbReference>